<feature type="signal peptide" evidence="17">
    <location>
        <begin position="1"/>
        <end position="21"/>
    </location>
</feature>
<dbReference type="InterPro" id="IPR025287">
    <property type="entry name" value="WAK_GUB"/>
</dbReference>
<name>A0A3P6C4K2_BRACM</name>
<dbReference type="GO" id="GO:0016020">
    <property type="term" value="C:membrane"/>
    <property type="evidence" value="ECO:0007669"/>
    <property type="project" value="UniProtKB-SubCell"/>
</dbReference>
<feature type="chain" id="PRO_5018194369" description="RING-type E3 ubiquitin transferase" evidence="17">
    <location>
        <begin position="22"/>
        <end position="373"/>
    </location>
</feature>
<evidence type="ECO:0000313" key="19">
    <source>
        <dbReference type="EMBL" id="VDD10146.1"/>
    </source>
</evidence>
<evidence type="ECO:0000256" key="3">
    <source>
        <dbReference type="ARBA" id="ARBA00004906"/>
    </source>
</evidence>
<dbReference type="PROSITE" id="PS50089">
    <property type="entry name" value="ZF_RING_2"/>
    <property type="match status" value="1"/>
</dbReference>
<dbReference type="CDD" id="cd16461">
    <property type="entry name" value="RING-H2_EL5-like"/>
    <property type="match status" value="1"/>
</dbReference>
<dbReference type="Pfam" id="PF13639">
    <property type="entry name" value="zf-RING_2"/>
    <property type="match status" value="1"/>
</dbReference>
<evidence type="ECO:0000256" key="15">
    <source>
        <dbReference type="PROSITE-ProRule" id="PRU00175"/>
    </source>
</evidence>
<sequence length="373" mass="42086">MTFSKQVSIFMFLFCFPLLNASEAKRCYSSSCGNVDVRFPFWLFPKQSSTRGHTGLNILCTDRHDTALKLPNTGLFLVRDIDSEKQLIRLNDPNNRMARRLLSFDASGSPLSPLHLLNHAILTCPNEDIKSSSPYTPIICLGNSTSSFFATRFDLASSMPSSCQVFKTLLLPVSSLVAVHLNDQDLWLKWDSPSGRDCEGSSSLRGFKNNITREIKWFSSFKSGLLPNFFSHSFNLHDIQGLYNFILLILKLICLSLMTLLFGITTCVVYVTFSFEWLPTQIRRSLARHATRKPPRGRVRSAIVGAYKKVKVEKNMKLPGKNNNICSICLSEYASSETVGCLLICEHCFHVECIDTWLQLRSSCPICRNSSLH</sequence>
<comment type="subcellular location">
    <subcellularLocation>
        <location evidence="2">Membrane</location>
        <topology evidence="2">Single-pass membrane protein</topology>
    </subcellularLocation>
</comment>
<dbReference type="SMART" id="SM00184">
    <property type="entry name" value="RING"/>
    <property type="match status" value="1"/>
</dbReference>
<keyword evidence="11" id="KW-0862">Zinc</keyword>
<protein>
    <recommendedName>
        <fullName evidence="4">RING-type E3 ubiquitin transferase</fullName>
        <ecNumber evidence="4">2.3.2.27</ecNumber>
    </recommendedName>
</protein>
<reference evidence="19" key="1">
    <citation type="submission" date="2018-11" db="EMBL/GenBank/DDBJ databases">
        <authorList>
            <consortium name="Genoscope - CEA"/>
            <person name="William W."/>
        </authorList>
    </citation>
    <scope>NUCLEOTIDE SEQUENCE</scope>
</reference>
<evidence type="ECO:0000256" key="2">
    <source>
        <dbReference type="ARBA" id="ARBA00004167"/>
    </source>
</evidence>
<dbReference type="AlphaFoldDB" id="A0A3P6C4K2"/>
<evidence type="ECO:0000256" key="1">
    <source>
        <dbReference type="ARBA" id="ARBA00000900"/>
    </source>
</evidence>
<evidence type="ECO:0000256" key="8">
    <source>
        <dbReference type="ARBA" id="ARBA00022729"/>
    </source>
</evidence>
<keyword evidence="12 16" id="KW-1133">Transmembrane helix</keyword>
<keyword evidence="8 17" id="KW-0732">Signal</keyword>
<proteinExistence type="inferred from homology"/>
<accession>A0A3P6C4K2</accession>
<keyword evidence="5" id="KW-0808">Transferase</keyword>
<evidence type="ECO:0000256" key="6">
    <source>
        <dbReference type="ARBA" id="ARBA00022692"/>
    </source>
</evidence>
<comment type="pathway">
    <text evidence="3">Protein modification; protein ubiquitination.</text>
</comment>
<dbReference type="EMBL" id="LR031576">
    <property type="protein sequence ID" value="VDD10146.1"/>
    <property type="molecule type" value="Genomic_DNA"/>
</dbReference>
<evidence type="ECO:0000256" key="12">
    <source>
        <dbReference type="ARBA" id="ARBA00022989"/>
    </source>
</evidence>
<keyword evidence="7" id="KW-0479">Metal-binding</keyword>
<dbReference type="InterPro" id="IPR046948">
    <property type="entry name" value="ATL20-22-like"/>
</dbReference>
<evidence type="ECO:0000256" key="7">
    <source>
        <dbReference type="ARBA" id="ARBA00022723"/>
    </source>
</evidence>
<keyword evidence="9 15" id="KW-0863">Zinc-finger</keyword>
<evidence type="ECO:0000256" key="13">
    <source>
        <dbReference type="ARBA" id="ARBA00023136"/>
    </source>
</evidence>
<evidence type="ECO:0000256" key="16">
    <source>
        <dbReference type="SAM" id="Phobius"/>
    </source>
</evidence>
<dbReference type="GO" id="GO:0030247">
    <property type="term" value="F:polysaccharide binding"/>
    <property type="evidence" value="ECO:0007669"/>
    <property type="project" value="InterPro"/>
</dbReference>
<dbReference type="Pfam" id="PF13947">
    <property type="entry name" value="GUB_WAK_bind"/>
    <property type="match status" value="1"/>
</dbReference>
<dbReference type="EC" id="2.3.2.27" evidence="4"/>
<keyword evidence="6 16" id="KW-0812">Transmembrane</keyword>
<dbReference type="SUPFAM" id="SSF57850">
    <property type="entry name" value="RING/U-box"/>
    <property type="match status" value="1"/>
</dbReference>
<evidence type="ECO:0000256" key="11">
    <source>
        <dbReference type="ARBA" id="ARBA00022833"/>
    </source>
</evidence>
<dbReference type="Gene3D" id="3.30.40.10">
    <property type="entry name" value="Zinc/RING finger domain, C3HC4 (zinc finger)"/>
    <property type="match status" value="1"/>
</dbReference>
<evidence type="ECO:0000256" key="5">
    <source>
        <dbReference type="ARBA" id="ARBA00022679"/>
    </source>
</evidence>
<dbReference type="GO" id="GO:0008270">
    <property type="term" value="F:zinc ion binding"/>
    <property type="evidence" value="ECO:0007669"/>
    <property type="project" value="UniProtKB-KW"/>
</dbReference>
<evidence type="ECO:0000259" key="18">
    <source>
        <dbReference type="PROSITE" id="PS50089"/>
    </source>
</evidence>
<comment type="similarity">
    <text evidence="14">Belongs to the RING-type zinc finger family. ATL subfamily.</text>
</comment>
<feature type="transmembrane region" description="Helical" evidence="16">
    <location>
        <begin position="242"/>
        <end position="275"/>
    </location>
</feature>
<comment type="catalytic activity">
    <reaction evidence="1">
        <text>S-ubiquitinyl-[E2 ubiquitin-conjugating enzyme]-L-cysteine + [acceptor protein]-L-lysine = [E2 ubiquitin-conjugating enzyme]-L-cysteine + N(6)-ubiquitinyl-[acceptor protein]-L-lysine.</text>
        <dbReference type="EC" id="2.3.2.27"/>
    </reaction>
</comment>
<evidence type="ECO:0000256" key="10">
    <source>
        <dbReference type="ARBA" id="ARBA00022786"/>
    </source>
</evidence>
<feature type="domain" description="RING-type" evidence="18">
    <location>
        <begin position="326"/>
        <end position="368"/>
    </location>
</feature>
<dbReference type="PANTHER" id="PTHR46279">
    <property type="entry name" value="RING/U-BOX SUPERFAMILY PROTEIN"/>
    <property type="match status" value="1"/>
</dbReference>
<organism evidence="19">
    <name type="scientific">Brassica campestris</name>
    <name type="common">Field mustard</name>
    <dbReference type="NCBI Taxonomy" id="3711"/>
    <lineage>
        <taxon>Eukaryota</taxon>
        <taxon>Viridiplantae</taxon>
        <taxon>Streptophyta</taxon>
        <taxon>Embryophyta</taxon>
        <taxon>Tracheophyta</taxon>
        <taxon>Spermatophyta</taxon>
        <taxon>Magnoliopsida</taxon>
        <taxon>eudicotyledons</taxon>
        <taxon>Gunneridae</taxon>
        <taxon>Pentapetalae</taxon>
        <taxon>rosids</taxon>
        <taxon>malvids</taxon>
        <taxon>Brassicales</taxon>
        <taxon>Brassicaceae</taxon>
        <taxon>Brassiceae</taxon>
        <taxon>Brassica</taxon>
    </lineage>
</organism>
<dbReference type="InterPro" id="IPR013083">
    <property type="entry name" value="Znf_RING/FYVE/PHD"/>
</dbReference>
<evidence type="ECO:0000256" key="14">
    <source>
        <dbReference type="ARBA" id="ARBA00024209"/>
    </source>
</evidence>
<dbReference type="GO" id="GO:0061630">
    <property type="term" value="F:ubiquitin protein ligase activity"/>
    <property type="evidence" value="ECO:0007669"/>
    <property type="project" value="UniProtKB-EC"/>
</dbReference>
<dbReference type="InterPro" id="IPR001841">
    <property type="entry name" value="Znf_RING"/>
</dbReference>
<dbReference type="PANTHER" id="PTHR46279:SF7">
    <property type="entry name" value="RING-TYPE E3 UBIQUITIN TRANSFERASE"/>
    <property type="match status" value="1"/>
</dbReference>
<keyword evidence="13 16" id="KW-0472">Membrane</keyword>
<gene>
    <name evidence="19" type="ORF">BRAA04T15813Z</name>
</gene>
<keyword evidence="10" id="KW-0833">Ubl conjugation pathway</keyword>
<evidence type="ECO:0000256" key="9">
    <source>
        <dbReference type="ARBA" id="ARBA00022771"/>
    </source>
</evidence>
<evidence type="ECO:0000256" key="17">
    <source>
        <dbReference type="SAM" id="SignalP"/>
    </source>
</evidence>
<evidence type="ECO:0000256" key="4">
    <source>
        <dbReference type="ARBA" id="ARBA00012483"/>
    </source>
</evidence>